<comment type="caution">
    <text evidence="1">The sequence shown here is derived from an EMBL/GenBank/DDBJ whole genome shotgun (WGS) entry which is preliminary data.</text>
</comment>
<evidence type="ECO:0000313" key="2">
    <source>
        <dbReference type="Proteomes" id="UP001497382"/>
    </source>
</evidence>
<keyword evidence="2" id="KW-1185">Reference proteome</keyword>
<evidence type="ECO:0000313" key="1">
    <source>
        <dbReference type="EMBL" id="CAL1273244.1"/>
    </source>
</evidence>
<organism evidence="1 2">
    <name type="scientific">Larinioides sclopetarius</name>
    <dbReference type="NCBI Taxonomy" id="280406"/>
    <lineage>
        <taxon>Eukaryota</taxon>
        <taxon>Metazoa</taxon>
        <taxon>Ecdysozoa</taxon>
        <taxon>Arthropoda</taxon>
        <taxon>Chelicerata</taxon>
        <taxon>Arachnida</taxon>
        <taxon>Araneae</taxon>
        <taxon>Araneomorphae</taxon>
        <taxon>Entelegynae</taxon>
        <taxon>Araneoidea</taxon>
        <taxon>Araneidae</taxon>
        <taxon>Larinioides</taxon>
    </lineage>
</organism>
<name>A0AAV1ZMZ3_9ARAC</name>
<dbReference type="AlphaFoldDB" id="A0AAV1ZMZ3"/>
<reference evidence="1 2" key="1">
    <citation type="submission" date="2024-04" db="EMBL/GenBank/DDBJ databases">
        <authorList>
            <person name="Rising A."/>
            <person name="Reimegard J."/>
            <person name="Sonavane S."/>
            <person name="Akerstrom W."/>
            <person name="Nylinder S."/>
            <person name="Hedman E."/>
            <person name="Kallberg Y."/>
        </authorList>
    </citation>
    <scope>NUCLEOTIDE SEQUENCE [LARGE SCALE GENOMIC DNA]</scope>
</reference>
<proteinExistence type="predicted"/>
<dbReference type="EMBL" id="CAXIEN010000066">
    <property type="protein sequence ID" value="CAL1273244.1"/>
    <property type="molecule type" value="Genomic_DNA"/>
</dbReference>
<gene>
    <name evidence="1" type="ORF">LARSCL_LOCUS6785</name>
</gene>
<protein>
    <submittedName>
        <fullName evidence="1">Uncharacterized protein</fullName>
    </submittedName>
</protein>
<sequence>MSYMPKMFSQKNLSETTFTYTHWRKTLYV</sequence>
<dbReference type="Proteomes" id="UP001497382">
    <property type="component" value="Unassembled WGS sequence"/>
</dbReference>
<accession>A0AAV1ZMZ3</accession>